<keyword evidence="1" id="KW-0472">Membrane</keyword>
<dbReference type="AlphaFoldDB" id="A0AAI9DM25"/>
<dbReference type="RefSeq" id="WP_227741720.1">
    <property type="nucleotide sequence ID" value="NZ_JAOYOE010000087.1"/>
</dbReference>
<sequence length="68" mass="7346">MYISNARIAASVSQIKQASRMDFLKAVLLAVLIHIVAPLVVRYVDSNFPTHCVNQTHGGAEGTGDGHR</sequence>
<evidence type="ECO:0000313" key="2">
    <source>
        <dbReference type="EMBL" id="EML1472534.1"/>
    </source>
</evidence>
<comment type="caution">
    <text evidence="2">The sequence shown here is derived from an EMBL/GenBank/DDBJ whole genome shotgun (WGS) entry which is preliminary data.</text>
</comment>
<keyword evidence="1" id="KW-0812">Transmembrane</keyword>
<organism evidence="2">
    <name type="scientific">Pluralibacter gergoviae</name>
    <name type="common">Enterobacter gergoviae</name>
    <dbReference type="NCBI Taxonomy" id="61647"/>
    <lineage>
        <taxon>Bacteria</taxon>
        <taxon>Pseudomonadati</taxon>
        <taxon>Pseudomonadota</taxon>
        <taxon>Gammaproteobacteria</taxon>
        <taxon>Enterobacterales</taxon>
        <taxon>Enterobacteriaceae</taxon>
        <taxon>Pluralibacter</taxon>
    </lineage>
</organism>
<dbReference type="EMBL" id="ABLOKC030000018">
    <property type="protein sequence ID" value="EML1472534.1"/>
    <property type="molecule type" value="Genomic_DNA"/>
</dbReference>
<reference evidence="2" key="1">
    <citation type="submission" date="2024-02" db="EMBL/GenBank/DDBJ databases">
        <authorList>
            <consortium name="Clinical and Environmental Microbiology Branch: Whole genome sequencing antimicrobial resistance pathogens in the healthcare setting"/>
        </authorList>
    </citation>
    <scope>NUCLEOTIDE SEQUENCE</scope>
    <source>
        <strain evidence="2">2021DK-00143</strain>
    </source>
</reference>
<gene>
    <name evidence="2" type="ORF">QEG54_003290</name>
</gene>
<keyword evidence="1" id="KW-1133">Transmembrane helix</keyword>
<name>A0AAI9DM25_PLUGE</name>
<evidence type="ECO:0000256" key="1">
    <source>
        <dbReference type="SAM" id="Phobius"/>
    </source>
</evidence>
<protein>
    <submittedName>
        <fullName evidence="2">Uncharacterized protein</fullName>
    </submittedName>
</protein>
<feature type="transmembrane region" description="Helical" evidence="1">
    <location>
        <begin position="23"/>
        <end position="41"/>
    </location>
</feature>
<accession>A0AAI9DM25</accession>
<proteinExistence type="predicted"/>